<protein>
    <recommendedName>
        <fullName evidence="5">Glycosyltransferase</fullName>
    </recommendedName>
</protein>
<dbReference type="InterPro" id="IPR028098">
    <property type="entry name" value="Glyco_trans_4-like_N"/>
</dbReference>
<dbReference type="InterPro" id="IPR001296">
    <property type="entry name" value="Glyco_trans_1"/>
</dbReference>
<accession>A0A7T1AJY8</accession>
<evidence type="ECO:0000313" key="4">
    <source>
        <dbReference type="Proteomes" id="UP000594463"/>
    </source>
</evidence>
<sequence>MYSEKPKICHLTTVHPPFDTRIFHKEAKSLAKAGYSVTLIARHEKEELVDGIRIIPLKTPRNRIVRMTKTLLECYRKAIKVDADLYHFHDPELIIIGWLLKRRGKKVIYDVHEDVPRQIRTKEWIWKPVRVMIAKVTGFLEKTFSHRFDGVICATPSIAENFEHLRGRVDVVHNYPLLGELFRSDGNSDERKNRSNSVVYVGGITVNRGTKEMIQAIEMIPSSYNAKLLLGGKFVPSSLEDAAKKMPGWNQVEYLGWLNRTQVGDTLAKARVGMVLFHPAPNHINAQPNKMFEYMSAGLPVIASHFPLWKEIIEGNQCGLTVDPQNPKEIASAIQFIFDNQKEAGEMGDRGRKAVETKYNWLGEEKKLLEAYRLILNDGK</sequence>
<evidence type="ECO:0000313" key="3">
    <source>
        <dbReference type="EMBL" id="QPM67310.1"/>
    </source>
</evidence>
<dbReference type="GO" id="GO:0016757">
    <property type="term" value="F:glycosyltransferase activity"/>
    <property type="evidence" value="ECO:0007669"/>
    <property type="project" value="InterPro"/>
</dbReference>
<dbReference type="InterPro" id="IPR050194">
    <property type="entry name" value="Glycosyltransferase_grp1"/>
</dbReference>
<name>A0A7T1AJY8_ATRLM</name>
<reference evidence="3 4" key="1">
    <citation type="journal article" date="2021" name="Nat. Commun.">
        <title>Isolation of a member of the candidate phylum Atribacteria reveals a unique cell membrane structure.</title>
        <authorList>
            <person name="Taiki K."/>
            <person name="Nobu M.K."/>
            <person name="Kusada H."/>
            <person name="Meng X.-Y."/>
            <person name="Hosoki N."/>
            <person name="Uematsu K."/>
            <person name="Yoshioka H."/>
            <person name="Kamagata Y."/>
            <person name="Tamaki H."/>
        </authorList>
    </citation>
    <scope>NUCLEOTIDE SEQUENCE [LARGE SCALE GENOMIC DNA]</scope>
    <source>
        <strain evidence="3 4">RT761</strain>
    </source>
</reference>
<keyword evidence="4" id="KW-1185">Reference proteome</keyword>
<dbReference type="SUPFAM" id="SSF53756">
    <property type="entry name" value="UDP-Glycosyltransferase/glycogen phosphorylase"/>
    <property type="match status" value="1"/>
</dbReference>
<evidence type="ECO:0008006" key="5">
    <source>
        <dbReference type="Google" id="ProtNLM"/>
    </source>
</evidence>
<dbReference type="EMBL" id="CP065383">
    <property type="protein sequence ID" value="QPM67310.1"/>
    <property type="molecule type" value="Genomic_DNA"/>
</dbReference>
<dbReference type="AlphaFoldDB" id="A0A7T1AJY8"/>
<feature type="domain" description="Glycosyl transferase family 1" evidence="1">
    <location>
        <begin position="191"/>
        <end position="353"/>
    </location>
</feature>
<dbReference type="Pfam" id="PF00534">
    <property type="entry name" value="Glycos_transf_1"/>
    <property type="match status" value="1"/>
</dbReference>
<dbReference type="RefSeq" id="WP_218112521.1">
    <property type="nucleotide sequence ID" value="NZ_CP065383.1"/>
</dbReference>
<dbReference type="PANTHER" id="PTHR45947:SF3">
    <property type="entry name" value="SULFOQUINOVOSYL TRANSFERASE SQD2"/>
    <property type="match status" value="1"/>
</dbReference>
<organism evidence="3 4">
    <name type="scientific">Atribacter laminatus</name>
    <dbReference type="NCBI Taxonomy" id="2847778"/>
    <lineage>
        <taxon>Bacteria</taxon>
        <taxon>Pseudomonadati</taxon>
        <taxon>Atribacterota</taxon>
        <taxon>Atribacteria</taxon>
        <taxon>Atribacterales</taxon>
        <taxon>Atribacteraceae</taxon>
        <taxon>Atribacter</taxon>
    </lineage>
</organism>
<dbReference type="Proteomes" id="UP000594463">
    <property type="component" value="Chromosome"/>
</dbReference>
<dbReference type="KEGG" id="alam:RT761_00511"/>
<dbReference type="Gene3D" id="3.40.50.2000">
    <property type="entry name" value="Glycogen Phosphorylase B"/>
    <property type="match status" value="2"/>
</dbReference>
<evidence type="ECO:0000259" key="1">
    <source>
        <dbReference type="Pfam" id="PF00534"/>
    </source>
</evidence>
<gene>
    <name evidence="3" type="ORF">RT761_00511</name>
</gene>
<dbReference type="CDD" id="cd03794">
    <property type="entry name" value="GT4_WbuB-like"/>
    <property type="match status" value="1"/>
</dbReference>
<feature type="domain" description="Glycosyltransferase subfamily 4-like N-terminal" evidence="2">
    <location>
        <begin position="26"/>
        <end position="174"/>
    </location>
</feature>
<evidence type="ECO:0000259" key="2">
    <source>
        <dbReference type="Pfam" id="PF13439"/>
    </source>
</evidence>
<dbReference type="PANTHER" id="PTHR45947">
    <property type="entry name" value="SULFOQUINOVOSYL TRANSFERASE SQD2"/>
    <property type="match status" value="1"/>
</dbReference>
<dbReference type="Pfam" id="PF13439">
    <property type="entry name" value="Glyco_transf_4"/>
    <property type="match status" value="1"/>
</dbReference>
<proteinExistence type="predicted"/>